<keyword evidence="1" id="KW-0805">Transcription regulation</keyword>
<dbReference type="InterPro" id="IPR036271">
    <property type="entry name" value="Tet_transcr_reg_TetR-rel_C_sf"/>
</dbReference>
<organism evidence="7 8">
    <name type="scientific">Kitasatospora cinereorecta</name>
    <dbReference type="NCBI Taxonomy" id="285560"/>
    <lineage>
        <taxon>Bacteria</taxon>
        <taxon>Bacillati</taxon>
        <taxon>Actinomycetota</taxon>
        <taxon>Actinomycetes</taxon>
        <taxon>Kitasatosporales</taxon>
        <taxon>Streptomycetaceae</taxon>
        <taxon>Kitasatospora</taxon>
    </lineage>
</organism>
<evidence type="ECO:0000256" key="1">
    <source>
        <dbReference type="ARBA" id="ARBA00023015"/>
    </source>
</evidence>
<feature type="compositionally biased region" description="Basic and acidic residues" evidence="5">
    <location>
        <begin position="1"/>
        <end position="11"/>
    </location>
</feature>
<dbReference type="PANTHER" id="PTHR30055:SF151">
    <property type="entry name" value="TRANSCRIPTIONAL REGULATORY PROTEIN"/>
    <property type="match status" value="1"/>
</dbReference>
<keyword evidence="3" id="KW-0804">Transcription</keyword>
<dbReference type="Gene3D" id="1.10.357.10">
    <property type="entry name" value="Tetracycline Repressor, domain 2"/>
    <property type="match status" value="1"/>
</dbReference>
<dbReference type="InterPro" id="IPR009057">
    <property type="entry name" value="Homeodomain-like_sf"/>
</dbReference>
<dbReference type="InterPro" id="IPR050109">
    <property type="entry name" value="HTH-type_TetR-like_transc_reg"/>
</dbReference>
<feature type="DNA-binding region" description="H-T-H motif" evidence="4">
    <location>
        <begin position="58"/>
        <end position="77"/>
    </location>
</feature>
<feature type="compositionally biased region" description="Low complexity" evidence="5">
    <location>
        <begin position="12"/>
        <end position="27"/>
    </location>
</feature>
<sequence length="249" mass="27048">MSGDERGERNGRSASSSRRGVASSGQGTPSPVRGRLTRARVLAAAVALADREGMPALTMRRLATDLGVEPMALYHYAAGKDELLNGMIEAFYAEVNERLGPVPPEVDWRAEVHRIAAVFCAVADTHPALLPLVVARPLSVPLARRPTSMLRLNERLLDLIGRGGYDGAQALWIYRALAGWILGYLLVDKRQIVDNPDEPEPLLRLGLHRLPAAEYPRLRALAPLLAEHDAPTELAAGLDILLDALTAEH</sequence>
<keyword evidence="2 4" id="KW-0238">DNA-binding</keyword>
<evidence type="ECO:0000313" key="7">
    <source>
        <dbReference type="EMBL" id="MFC5642404.1"/>
    </source>
</evidence>
<evidence type="ECO:0000259" key="6">
    <source>
        <dbReference type="PROSITE" id="PS50977"/>
    </source>
</evidence>
<dbReference type="InterPro" id="IPR001647">
    <property type="entry name" value="HTH_TetR"/>
</dbReference>
<evidence type="ECO:0000256" key="5">
    <source>
        <dbReference type="SAM" id="MobiDB-lite"/>
    </source>
</evidence>
<feature type="region of interest" description="Disordered" evidence="5">
    <location>
        <begin position="1"/>
        <end position="34"/>
    </location>
</feature>
<evidence type="ECO:0000256" key="2">
    <source>
        <dbReference type="ARBA" id="ARBA00023125"/>
    </source>
</evidence>
<dbReference type="Pfam" id="PF02909">
    <property type="entry name" value="TetR_C_1"/>
    <property type="match status" value="1"/>
</dbReference>
<dbReference type="EMBL" id="JBHSOC010000019">
    <property type="protein sequence ID" value="MFC5642404.1"/>
    <property type="molecule type" value="Genomic_DNA"/>
</dbReference>
<comment type="caution">
    <text evidence="7">The sequence shown here is derived from an EMBL/GenBank/DDBJ whole genome shotgun (WGS) entry which is preliminary data.</text>
</comment>
<dbReference type="PANTHER" id="PTHR30055">
    <property type="entry name" value="HTH-TYPE TRANSCRIPTIONAL REGULATOR RUTR"/>
    <property type="match status" value="1"/>
</dbReference>
<feature type="domain" description="HTH tetR-type" evidence="6">
    <location>
        <begin position="35"/>
        <end position="95"/>
    </location>
</feature>
<proteinExistence type="predicted"/>
<gene>
    <name evidence="7" type="ORF">ACFPZF_13730</name>
</gene>
<accession>A0ABW0VBU0</accession>
<protein>
    <submittedName>
        <fullName evidence="7">TetR/AcrR family transcriptional regulator</fullName>
    </submittedName>
</protein>
<reference evidence="8" key="1">
    <citation type="journal article" date="2019" name="Int. J. Syst. Evol. Microbiol.">
        <title>The Global Catalogue of Microorganisms (GCM) 10K type strain sequencing project: providing services to taxonomists for standard genome sequencing and annotation.</title>
        <authorList>
            <consortium name="The Broad Institute Genomics Platform"/>
            <consortium name="The Broad Institute Genome Sequencing Center for Infectious Disease"/>
            <person name="Wu L."/>
            <person name="Ma J."/>
        </authorList>
    </citation>
    <scope>NUCLEOTIDE SEQUENCE [LARGE SCALE GENOMIC DNA]</scope>
    <source>
        <strain evidence="8">CGMCC 4.1622</strain>
    </source>
</reference>
<evidence type="ECO:0000256" key="4">
    <source>
        <dbReference type="PROSITE-ProRule" id="PRU00335"/>
    </source>
</evidence>
<evidence type="ECO:0000313" key="8">
    <source>
        <dbReference type="Proteomes" id="UP001596066"/>
    </source>
</evidence>
<keyword evidence="8" id="KW-1185">Reference proteome</keyword>
<dbReference type="SUPFAM" id="SSF46689">
    <property type="entry name" value="Homeodomain-like"/>
    <property type="match status" value="1"/>
</dbReference>
<name>A0ABW0VBU0_9ACTN</name>
<dbReference type="SUPFAM" id="SSF48498">
    <property type="entry name" value="Tetracyclin repressor-like, C-terminal domain"/>
    <property type="match status" value="1"/>
</dbReference>
<dbReference type="RefSeq" id="WP_346140697.1">
    <property type="nucleotide sequence ID" value="NZ_BAAAUA010000002.1"/>
</dbReference>
<evidence type="ECO:0000256" key="3">
    <source>
        <dbReference type="ARBA" id="ARBA00023163"/>
    </source>
</evidence>
<dbReference type="PROSITE" id="PS50977">
    <property type="entry name" value="HTH_TETR_2"/>
    <property type="match status" value="1"/>
</dbReference>
<dbReference type="Proteomes" id="UP001596066">
    <property type="component" value="Unassembled WGS sequence"/>
</dbReference>
<dbReference type="InterPro" id="IPR004111">
    <property type="entry name" value="Repressor_TetR_C"/>
</dbReference>
<dbReference type="Pfam" id="PF00440">
    <property type="entry name" value="TetR_N"/>
    <property type="match status" value="1"/>
</dbReference>